<feature type="coiled-coil region" evidence="1">
    <location>
        <begin position="34"/>
        <end position="103"/>
    </location>
</feature>
<protein>
    <submittedName>
        <fullName evidence="2">Myosin heavy chain, clone 203-like protein</fullName>
    </submittedName>
</protein>
<evidence type="ECO:0000313" key="2">
    <source>
        <dbReference type="EMBL" id="KAA3481410.1"/>
    </source>
</evidence>
<evidence type="ECO:0000256" key="1">
    <source>
        <dbReference type="SAM" id="Coils"/>
    </source>
</evidence>
<comment type="caution">
    <text evidence="2">The sequence shown here is derived from an EMBL/GenBank/DDBJ whole genome shotgun (WGS) entry which is preliminary data.</text>
</comment>
<organism evidence="2 3">
    <name type="scientific">Gossypium australe</name>
    <dbReference type="NCBI Taxonomy" id="47621"/>
    <lineage>
        <taxon>Eukaryota</taxon>
        <taxon>Viridiplantae</taxon>
        <taxon>Streptophyta</taxon>
        <taxon>Embryophyta</taxon>
        <taxon>Tracheophyta</taxon>
        <taxon>Spermatophyta</taxon>
        <taxon>Magnoliopsida</taxon>
        <taxon>eudicotyledons</taxon>
        <taxon>Gunneridae</taxon>
        <taxon>Pentapetalae</taxon>
        <taxon>rosids</taxon>
        <taxon>malvids</taxon>
        <taxon>Malvales</taxon>
        <taxon>Malvaceae</taxon>
        <taxon>Malvoideae</taxon>
        <taxon>Gossypium</taxon>
    </lineage>
</organism>
<accession>A0A5B6WIB2</accession>
<sequence>MKRSAANLMTTLEYDRWWDQKINDNIPMVNQENTRSIEEHLQNFERKSLELEKRIEQLEEERMQVELDVDVQGLEAEKLRKGKNKAREDFDSLKIDYKKLQRSMRTSGLRKTSQQ</sequence>
<dbReference type="PANTHER" id="PTHR48200:SF1">
    <property type="entry name" value="AMINOTRANSFERASE-LIKE PLANT MOBILE DOMAIN-CONTAINING PROTEIN"/>
    <property type="match status" value="1"/>
</dbReference>
<gene>
    <name evidence="2" type="ORF">EPI10_021778</name>
</gene>
<name>A0A5B6WIB2_9ROSI</name>
<dbReference type="PANTHER" id="PTHR48200">
    <property type="entry name" value="PROTEIN, PUTATIVE-RELATED"/>
    <property type="match status" value="1"/>
</dbReference>
<reference evidence="3" key="1">
    <citation type="journal article" date="2019" name="Plant Biotechnol. J.">
        <title>Genome sequencing of the Australian wild diploid species Gossypium australe highlights disease resistance and delayed gland morphogenesis.</title>
        <authorList>
            <person name="Cai Y."/>
            <person name="Cai X."/>
            <person name="Wang Q."/>
            <person name="Wang P."/>
            <person name="Zhang Y."/>
            <person name="Cai C."/>
            <person name="Xu Y."/>
            <person name="Wang K."/>
            <person name="Zhou Z."/>
            <person name="Wang C."/>
            <person name="Geng S."/>
            <person name="Li B."/>
            <person name="Dong Q."/>
            <person name="Hou Y."/>
            <person name="Wang H."/>
            <person name="Ai P."/>
            <person name="Liu Z."/>
            <person name="Yi F."/>
            <person name="Sun M."/>
            <person name="An G."/>
            <person name="Cheng J."/>
            <person name="Zhang Y."/>
            <person name="Shi Q."/>
            <person name="Xie Y."/>
            <person name="Shi X."/>
            <person name="Chang Y."/>
            <person name="Huang F."/>
            <person name="Chen Y."/>
            <person name="Hong S."/>
            <person name="Mi L."/>
            <person name="Sun Q."/>
            <person name="Zhang L."/>
            <person name="Zhou B."/>
            <person name="Peng R."/>
            <person name="Zhang X."/>
            <person name="Liu F."/>
        </authorList>
    </citation>
    <scope>NUCLEOTIDE SEQUENCE [LARGE SCALE GENOMIC DNA]</scope>
    <source>
        <strain evidence="3">cv. PA1801</strain>
    </source>
</reference>
<dbReference type="OrthoDB" id="995349at2759"/>
<proteinExistence type="predicted"/>
<dbReference type="Proteomes" id="UP000325315">
    <property type="component" value="Unassembled WGS sequence"/>
</dbReference>
<dbReference type="EMBL" id="SMMG02000003">
    <property type="protein sequence ID" value="KAA3481410.1"/>
    <property type="molecule type" value="Genomic_DNA"/>
</dbReference>
<dbReference type="AlphaFoldDB" id="A0A5B6WIB2"/>
<keyword evidence="1" id="KW-0175">Coiled coil</keyword>
<evidence type="ECO:0000313" key="3">
    <source>
        <dbReference type="Proteomes" id="UP000325315"/>
    </source>
</evidence>
<keyword evidence="3" id="KW-1185">Reference proteome</keyword>